<dbReference type="Proteomes" id="UP001218638">
    <property type="component" value="Chromosome"/>
</dbReference>
<dbReference type="RefSeq" id="WP_330930990.1">
    <property type="nucleotide sequence ID" value="NZ_CP119075.1"/>
</dbReference>
<protein>
    <submittedName>
        <fullName evidence="2">Uncharacterized protein</fullName>
    </submittedName>
</protein>
<dbReference type="SUPFAM" id="SSF51445">
    <property type="entry name" value="(Trans)glycosidases"/>
    <property type="match status" value="1"/>
</dbReference>
<feature type="signal peptide" evidence="1">
    <location>
        <begin position="1"/>
        <end position="22"/>
    </location>
</feature>
<organism evidence="2 3">
    <name type="scientific">Synoicihabitans lomoniglobus</name>
    <dbReference type="NCBI Taxonomy" id="2909285"/>
    <lineage>
        <taxon>Bacteria</taxon>
        <taxon>Pseudomonadati</taxon>
        <taxon>Verrucomicrobiota</taxon>
        <taxon>Opitutia</taxon>
        <taxon>Opitutales</taxon>
        <taxon>Opitutaceae</taxon>
        <taxon>Synoicihabitans</taxon>
    </lineage>
</organism>
<dbReference type="Gene3D" id="3.20.20.80">
    <property type="entry name" value="Glycosidases"/>
    <property type="match status" value="1"/>
</dbReference>
<dbReference type="CDD" id="cd19608">
    <property type="entry name" value="GH113_mannanase-like"/>
    <property type="match status" value="1"/>
</dbReference>
<sequence>MRHGFCLIVATLLLASRITAQEAERDEPIRGVVISCQTWGREWGTDEMVEAMREIKALGANWVQIHPYGSVTREGAVSFGRLPETSANAPVWLARPIAEAHRLGLKVCITPHLAPWRAGWGWRGDVRFETRAQWDRFFADYREWITRLARLCRDADGFTVGSELDRTIPGHEREWRDIIAAVRAETAAPLTYAANWPDYRRVPFWDALDVIGLSAYFPLVDHDRPPTAAEIDATWRRIRGDVLTYAARQQKRVVFMELGYDTGLNAAREPWRDGDGQPGGGMVQALCLDRALAAMEVPDDLIGAFLWKWFPGNSRGENFLVSDPHMREVVARHWRAQPE</sequence>
<gene>
    <name evidence="2" type="ORF">PXH66_18560</name>
</gene>
<dbReference type="KEGG" id="slom:PXH66_18560"/>
<dbReference type="AlphaFoldDB" id="A0AAE9ZWU7"/>
<dbReference type="InterPro" id="IPR055151">
    <property type="entry name" value="GH113"/>
</dbReference>
<keyword evidence="1" id="KW-0732">Signal</keyword>
<dbReference type="InterPro" id="IPR017853">
    <property type="entry name" value="GH"/>
</dbReference>
<evidence type="ECO:0000313" key="3">
    <source>
        <dbReference type="Proteomes" id="UP001218638"/>
    </source>
</evidence>
<reference evidence="2" key="1">
    <citation type="submission" date="2023-03" db="EMBL/GenBank/DDBJ databases">
        <title>Lomoglobus Profundus gen. nov., sp. nov., a novel member of the phylum Verrucomicrobia, isolated from deep-marine sediment of South China Sea.</title>
        <authorList>
            <person name="Ahmad T."/>
            <person name="Ishaq S.E."/>
            <person name="Wang F."/>
        </authorList>
    </citation>
    <scope>NUCLEOTIDE SEQUENCE</scope>
    <source>
        <strain evidence="2">LMO-M01</strain>
    </source>
</reference>
<dbReference type="Pfam" id="PF22612">
    <property type="entry name" value="GH113"/>
    <property type="match status" value="1"/>
</dbReference>
<name>A0AAE9ZWU7_9BACT</name>
<accession>A0AAE9ZWU7</accession>
<keyword evidence="3" id="KW-1185">Reference proteome</keyword>
<evidence type="ECO:0000256" key="1">
    <source>
        <dbReference type="SAM" id="SignalP"/>
    </source>
</evidence>
<evidence type="ECO:0000313" key="2">
    <source>
        <dbReference type="EMBL" id="WED64345.1"/>
    </source>
</evidence>
<proteinExistence type="predicted"/>
<dbReference type="EMBL" id="CP119075">
    <property type="protein sequence ID" value="WED64345.1"/>
    <property type="molecule type" value="Genomic_DNA"/>
</dbReference>
<feature type="chain" id="PRO_5042205920" evidence="1">
    <location>
        <begin position="23"/>
        <end position="339"/>
    </location>
</feature>